<dbReference type="GO" id="GO:0006520">
    <property type="term" value="P:amino acid metabolic process"/>
    <property type="evidence" value="ECO:0007669"/>
    <property type="project" value="InterPro"/>
</dbReference>
<sequence>MSWGRKEVDRRSKTIMPEIHDKCASDEDVDGYTCYVRGANLAGFQKVTDATLAYGLV</sequence>
<dbReference type="AlphaFoldDB" id="A0A518HNI9"/>
<keyword evidence="3" id="KW-1185">Reference proteome</keyword>
<dbReference type="Proteomes" id="UP000319004">
    <property type="component" value="Chromosome"/>
</dbReference>
<name>A0A518HNI9_9BACT</name>
<dbReference type="EC" id="1.4.1.2" evidence="2"/>
<evidence type="ECO:0000313" key="2">
    <source>
        <dbReference type="EMBL" id="QDV42401.1"/>
    </source>
</evidence>
<evidence type="ECO:0000259" key="1">
    <source>
        <dbReference type="Pfam" id="PF00208"/>
    </source>
</evidence>
<keyword evidence="2" id="KW-0560">Oxidoreductase</keyword>
<dbReference type="Gene3D" id="1.10.285.10">
    <property type="entry name" value="Glutamate Dehydrogenase, chain A, domain 3"/>
    <property type="match status" value="1"/>
</dbReference>
<dbReference type="InterPro" id="IPR006096">
    <property type="entry name" value="Glu/Leu/Phe/Val/Trp_DH_C"/>
</dbReference>
<dbReference type="GO" id="GO:0004352">
    <property type="term" value="F:glutamate dehydrogenase (NAD+) activity"/>
    <property type="evidence" value="ECO:0007669"/>
    <property type="project" value="UniProtKB-EC"/>
</dbReference>
<dbReference type="InterPro" id="IPR036291">
    <property type="entry name" value="NAD(P)-bd_dom_sf"/>
</dbReference>
<dbReference type="EMBL" id="CP037423">
    <property type="protein sequence ID" value="QDV42401.1"/>
    <property type="molecule type" value="Genomic_DNA"/>
</dbReference>
<dbReference type="SUPFAM" id="SSF51735">
    <property type="entry name" value="NAD(P)-binding Rossmann-fold domains"/>
    <property type="match status" value="1"/>
</dbReference>
<proteinExistence type="predicted"/>
<dbReference type="KEGG" id="snep:Enr13x_22460"/>
<accession>A0A518HNI9</accession>
<evidence type="ECO:0000313" key="3">
    <source>
        <dbReference type="Proteomes" id="UP000319004"/>
    </source>
</evidence>
<dbReference type="Pfam" id="PF00208">
    <property type="entry name" value="ELFV_dehydrog"/>
    <property type="match status" value="1"/>
</dbReference>
<reference evidence="2 3" key="1">
    <citation type="submission" date="2019-03" db="EMBL/GenBank/DDBJ databases">
        <title>Deep-cultivation of Planctomycetes and their phenomic and genomic characterization uncovers novel biology.</title>
        <authorList>
            <person name="Wiegand S."/>
            <person name="Jogler M."/>
            <person name="Boedeker C."/>
            <person name="Pinto D."/>
            <person name="Vollmers J."/>
            <person name="Rivas-Marin E."/>
            <person name="Kohn T."/>
            <person name="Peeters S.H."/>
            <person name="Heuer A."/>
            <person name="Rast P."/>
            <person name="Oberbeckmann S."/>
            <person name="Bunk B."/>
            <person name="Jeske O."/>
            <person name="Meyerdierks A."/>
            <person name="Storesund J.E."/>
            <person name="Kallscheuer N."/>
            <person name="Luecker S."/>
            <person name="Lage O.M."/>
            <person name="Pohl T."/>
            <person name="Merkel B.J."/>
            <person name="Hornburger P."/>
            <person name="Mueller R.-W."/>
            <person name="Bruemmer F."/>
            <person name="Labrenz M."/>
            <person name="Spormann A.M."/>
            <person name="Op den Camp H."/>
            <person name="Overmann J."/>
            <person name="Amann R."/>
            <person name="Jetten M.S.M."/>
            <person name="Mascher T."/>
            <person name="Medema M.H."/>
            <person name="Devos D.P."/>
            <person name="Kaster A.-K."/>
            <person name="Ovreas L."/>
            <person name="Rohde M."/>
            <person name="Galperin M.Y."/>
            <person name="Jogler C."/>
        </authorList>
    </citation>
    <scope>NUCLEOTIDE SEQUENCE [LARGE SCALE GENOMIC DNA]</scope>
    <source>
        <strain evidence="2 3">Enr13</strain>
    </source>
</reference>
<organism evidence="2 3">
    <name type="scientific">Stieleria neptunia</name>
    <dbReference type="NCBI Taxonomy" id="2527979"/>
    <lineage>
        <taxon>Bacteria</taxon>
        <taxon>Pseudomonadati</taxon>
        <taxon>Planctomycetota</taxon>
        <taxon>Planctomycetia</taxon>
        <taxon>Pirellulales</taxon>
        <taxon>Pirellulaceae</taxon>
        <taxon>Stieleria</taxon>
    </lineage>
</organism>
<protein>
    <submittedName>
        <fullName evidence="2">NAD(P)-specific glutamate dehydrogenase</fullName>
        <ecNumber evidence="2">1.4.1.2</ecNumber>
    </submittedName>
</protein>
<feature type="domain" description="Glutamate/phenylalanine/leucine/valine/L-tryptophan dehydrogenase C-terminal" evidence="1">
    <location>
        <begin position="1"/>
        <end position="55"/>
    </location>
</feature>
<gene>
    <name evidence="2" type="primary">gdhA_3</name>
    <name evidence="2" type="ORF">Enr13x_22460</name>
</gene>